<comment type="caution">
    <text evidence="1">The sequence shown here is derived from an EMBL/GenBank/DDBJ whole genome shotgun (WGS) entry which is preliminary data.</text>
</comment>
<protein>
    <submittedName>
        <fullName evidence="1">Uncharacterized protein</fullName>
    </submittedName>
</protein>
<gene>
    <name evidence="1" type="ORF">KUCAC02_028339</name>
</gene>
<name>A0ACB9X3B4_CHAAC</name>
<reference evidence="1" key="1">
    <citation type="submission" date="2022-05" db="EMBL/GenBank/DDBJ databases">
        <title>Chromosome-level genome of Chaenocephalus aceratus.</title>
        <authorList>
            <person name="Park H."/>
        </authorList>
    </citation>
    <scope>NUCLEOTIDE SEQUENCE</scope>
    <source>
        <strain evidence="1">KU_202001</strain>
    </source>
</reference>
<proteinExistence type="predicted"/>
<accession>A0ACB9X3B4</accession>
<evidence type="ECO:0000313" key="2">
    <source>
        <dbReference type="Proteomes" id="UP001057452"/>
    </source>
</evidence>
<evidence type="ECO:0000313" key="1">
    <source>
        <dbReference type="EMBL" id="KAI4820355.1"/>
    </source>
</evidence>
<dbReference type="EMBL" id="CM043793">
    <property type="protein sequence ID" value="KAI4820355.1"/>
    <property type="molecule type" value="Genomic_DNA"/>
</dbReference>
<dbReference type="Proteomes" id="UP001057452">
    <property type="component" value="Chromosome 9"/>
</dbReference>
<organism evidence="1 2">
    <name type="scientific">Chaenocephalus aceratus</name>
    <name type="common">Blackfin icefish</name>
    <name type="synonym">Chaenichthys aceratus</name>
    <dbReference type="NCBI Taxonomy" id="36190"/>
    <lineage>
        <taxon>Eukaryota</taxon>
        <taxon>Metazoa</taxon>
        <taxon>Chordata</taxon>
        <taxon>Craniata</taxon>
        <taxon>Vertebrata</taxon>
        <taxon>Euteleostomi</taxon>
        <taxon>Actinopterygii</taxon>
        <taxon>Neopterygii</taxon>
        <taxon>Teleostei</taxon>
        <taxon>Neoteleostei</taxon>
        <taxon>Acanthomorphata</taxon>
        <taxon>Eupercaria</taxon>
        <taxon>Perciformes</taxon>
        <taxon>Notothenioidei</taxon>
        <taxon>Channichthyidae</taxon>
        <taxon>Chaenocephalus</taxon>
    </lineage>
</organism>
<sequence length="335" mass="38190">MSSSTRNKAPNKQDISKEKNDKQRRPASPASASLTTDSNMCESDHEVTLMGELGKLRKENQEGHNQTKMSLDRLEQTVLDIKVQMGEHEGRIGKLEDRVGMAEDVAVRHQRALRYLIHRDIALSATCDDLQNRLRRNNVRIFQVPEGSEGGNMAEFIKELLHKVLKIPSQTDIKIERAHRSPPFTPHRDPTAPPRHIIVRFLDAAVKDLVIRQAWSQGQVTFQDKRIFFDQDYSPELHKKRAKVHEVIKQLKKKDILARCIYPAQLKLKLGTGEKTYTTLSSAAEVLKGLGVDVRCGERERTEDELKDGWRSSGKKKRDTVLSASDLRTFLQEEA</sequence>
<keyword evidence="2" id="KW-1185">Reference proteome</keyword>